<dbReference type="GO" id="GO:1990904">
    <property type="term" value="C:ribonucleoprotein complex"/>
    <property type="evidence" value="ECO:0007669"/>
    <property type="project" value="UniProtKB-KW"/>
</dbReference>
<keyword evidence="6" id="KW-0687">Ribonucleoprotein</keyword>
<accession>A0AA36D0Z8</accession>
<evidence type="ECO:0000256" key="3">
    <source>
        <dbReference type="ARBA" id="ARBA00014934"/>
    </source>
</evidence>
<reference evidence="9" key="1">
    <citation type="submission" date="2023-06" db="EMBL/GenBank/DDBJ databases">
        <authorList>
            <person name="Delattre M."/>
        </authorList>
    </citation>
    <scope>NUCLEOTIDE SEQUENCE</scope>
    <source>
        <strain evidence="9">AF72</strain>
    </source>
</reference>
<dbReference type="PROSITE" id="PS50330">
    <property type="entry name" value="UIM"/>
    <property type="match status" value="2"/>
</dbReference>
<evidence type="ECO:0000259" key="8">
    <source>
        <dbReference type="PROSITE" id="PS50234"/>
    </source>
</evidence>
<dbReference type="InterPro" id="IPR002035">
    <property type="entry name" value="VWF_A"/>
</dbReference>
<evidence type="ECO:0000256" key="5">
    <source>
        <dbReference type="ARBA" id="ARBA00022980"/>
    </source>
</evidence>
<dbReference type="Pfam" id="PF13519">
    <property type="entry name" value="VWA_2"/>
    <property type="match status" value="1"/>
</dbReference>
<dbReference type="InterPro" id="IPR027040">
    <property type="entry name" value="PSMD4"/>
</dbReference>
<dbReference type="EMBL" id="CATQJA010002652">
    <property type="protein sequence ID" value="CAJ0577929.1"/>
    <property type="molecule type" value="Genomic_DNA"/>
</dbReference>
<dbReference type="Proteomes" id="UP001177023">
    <property type="component" value="Unassembled WGS sequence"/>
</dbReference>
<evidence type="ECO:0000313" key="10">
    <source>
        <dbReference type="Proteomes" id="UP001177023"/>
    </source>
</evidence>
<feature type="region of interest" description="Disordered" evidence="7">
    <location>
        <begin position="459"/>
        <end position="490"/>
    </location>
</feature>
<dbReference type="SUPFAM" id="SSF55658">
    <property type="entry name" value="L9 N-domain-like"/>
    <property type="match status" value="1"/>
</dbReference>
<evidence type="ECO:0000313" key="9">
    <source>
        <dbReference type="EMBL" id="CAJ0577929.1"/>
    </source>
</evidence>
<dbReference type="PROSITE" id="PS50234">
    <property type="entry name" value="VWFA"/>
    <property type="match status" value="1"/>
</dbReference>
<dbReference type="InterPro" id="IPR009027">
    <property type="entry name" value="Ribosomal_bL9/RNase_H1_N"/>
</dbReference>
<evidence type="ECO:0000256" key="7">
    <source>
        <dbReference type="SAM" id="MobiDB-lite"/>
    </source>
</evidence>
<feature type="domain" description="VWFA" evidence="8">
    <location>
        <begin position="237"/>
        <end position="421"/>
    </location>
</feature>
<dbReference type="InterPro" id="IPR036935">
    <property type="entry name" value="Ribosomal_bL9_N_sf"/>
</dbReference>
<dbReference type="InterPro" id="IPR036465">
    <property type="entry name" value="vWFA_dom_sf"/>
</dbReference>
<protein>
    <recommendedName>
        <fullName evidence="3">26S proteasome non-ATPase regulatory subunit 4</fullName>
    </recommendedName>
</protein>
<dbReference type="GO" id="GO:0008540">
    <property type="term" value="C:proteasome regulatory particle, base subcomplex"/>
    <property type="evidence" value="ECO:0007669"/>
    <property type="project" value="TreeGrafter"/>
</dbReference>
<organism evidence="9 10">
    <name type="scientific">Mesorhabditis spiculigera</name>
    <dbReference type="NCBI Taxonomy" id="96644"/>
    <lineage>
        <taxon>Eukaryota</taxon>
        <taxon>Metazoa</taxon>
        <taxon>Ecdysozoa</taxon>
        <taxon>Nematoda</taxon>
        <taxon>Chromadorea</taxon>
        <taxon>Rhabditida</taxon>
        <taxon>Rhabditina</taxon>
        <taxon>Rhabditomorpha</taxon>
        <taxon>Rhabditoidea</taxon>
        <taxon>Rhabditidae</taxon>
        <taxon>Mesorhabditinae</taxon>
        <taxon>Mesorhabditis</taxon>
    </lineage>
</organism>
<dbReference type="AlphaFoldDB" id="A0AA36D0Z8"/>
<feature type="compositionally biased region" description="Basic and acidic residues" evidence="7">
    <location>
        <begin position="557"/>
        <end position="574"/>
    </location>
</feature>
<evidence type="ECO:0000256" key="1">
    <source>
        <dbReference type="ARBA" id="ARBA00005574"/>
    </source>
</evidence>
<comment type="caution">
    <text evidence="9">The sequence shown here is derived from an EMBL/GenBank/DDBJ whole genome shotgun (WGS) entry which is preliminary data.</text>
</comment>
<proteinExistence type="inferred from homology"/>
<name>A0AA36D0Z8_9BILA</name>
<feature type="non-terminal residue" evidence="9">
    <location>
        <position position="1"/>
    </location>
</feature>
<comment type="similarity">
    <text evidence="1">Belongs to the proteasome subunit S5A family.</text>
</comment>
<dbReference type="Gene3D" id="3.40.50.410">
    <property type="entry name" value="von Willebrand factor, type A domain"/>
    <property type="match status" value="1"/>
</dbReference>
<sequence length="574" mass="63172">MLARALLKRAHGTLKTAHRSTWVLQRVNLPEATPIGAVQRDPAELSITQRLEVVEQEPTTPTGNLQLILLEDVEGVGHQFDFVSVETNLARTELLPTRKAVYASPFDLKYYGDMKEKMKDELAARVRIPYDYLVVGRKLKKMVIPIKVSMENQWALNKTIVKTSLRQTGVALVDDAIYVPDQPSISGPNPELEAKLFRFYVVVGKQYIVPMVGRIAHVSTDETKKSSQQLATMVQESTMICVDNSEFMRNGDYVPTRLQAQQDAVNYVINCKLRANPENAVGLLAMSGDVTVLSTMSQEGPRLYMKLHELAPKGDCKFISAIKVAHLALKHRQNRNHRMRIVLFYASPATHLEGQELLKVAKKLKKEKVSADVVCFGEVDEKNAAVFEEFVETINGKDGGNSHLLVIPGGNSLTEALANSAVCRGEDGAALPPGGAGFEFGDPEDDPDLALALRVSLEEQRARQAQDTAATGNNDSPPTEHAPPVPDVMEMDLGTMSEDQQLEWALRMSMQEGGQADVAQDHTMDTTAPQGSNDGDDLMNNPELLQQLVNDLPSDASKPDNNKKEKKAEDGPSK</sequence>
<dbReference type="InterPro" id="IPR020070">
    <property type="entry name" value="Ribosomal_bL9_N"/>
</dbReference>
<dbReference type="PANTHER" id="PTHR10223">
    <property type="entry name" value="26S PROTEASOME NON-ATPASE REGULATORY SUBUNIT 4"/>
    <property type="match status" value="1"/>
</dbReference>
<dbReference type="Gene3D" id="6.10.300.40">
    <property type="match status" value="1"/>
</dbReference>
<keyword evidence="4" id="KW-0647">Proteasome</keyword>
<evidence type="ECO:0000256" key="4">
    <source>
        <dbReference type="ARBA" id="ARBA00022942"/>
    </source>
</evidence>
<dbReference type="FunFam" id="3.40.50.410:FF:000005">
    <property type="entry name" value="26S proteasome non-ATPase regulatory subunit 4"/>
    <property type="match status" value="1"/>
</dbReference>
<comment type="similarity">
    <text evidence="2">Belongs to the bacterial ribosomal protein bL9 family.</text>
</comment>
<feature type="region of interest" description="Disordered" evidence="7">
    <location>
        <begin position="523"/>
        <end position="574"/>
    </location>
</feature>
<dbReference type="GO" id="GO:0043161">
    <property type="term" value="P:proteasome-mediated ubiquitin-dependent protein catabolic process"/>
    <property type="evidence" value="ECO:0007669"/>
    <property type="project" value="TreeGrafter"/>
</dbReference>
<dbReference type="Pfam" id="PF01281">
    <property type="entry name" value="Ribosomal_L9_N"/>
    <property type="match status" value="1"/>
</dbReference>
<dbReference type="GO" id="GO:0005634">
    <property type="term" value="C:nucleus"/>
    <property type="evidence" value="ECO:0007669"/>
    <property type="project" value="TreeGrafter"/>
</dbReference>
<dbReference type="PANTHER" id="PTHR10223:SF0">
    <property type="entry name" value="26S PROTEASOME NON-ATPASE REGULATORY SUBUNIT 4"/>
    <property type="match status" value="1"/>
</dbReference>
<keyword evidence="10" id="KW-1185">Reference proteome</keyword>
<evidence type="ECO:0000256" key="6">
    <source>
        <dbReference type="ARBA" id="ARBA00023274"/>
    </source>
</evidence>
<dbReference type="Pfam" id="PF02809">
    <property type="entry name" value="UIM"/>
    <property type="match status" value="2"/>
</dbReference>
<dbReference type="SUPFAM" id="SSF53300">
    <property type="entry name" value="vWA-like"/>
    <property type="match status" value="1"/>
</dbReference>
<dbReference type="SMART" id="SM00726">
    <property type="entry name" value="UIM"/>
    <property type="match status" value="2"/>
</dbReference>
<dbReference type="Gene3D" id="6.10.250.380">
    <property type="match status" value="1"/>
</dbReference>
<dbReference type="InterPro" id="IPR003903">
    <property type="entry name" value="UIM_dom"/>
</dbReference>
<keyword evidence="5" id="KW-0689">Ribosomal protein</keyword>
<dbReference type="GO" id="GO:0031593">
    <property type="term" value="F:polyubiquitin modification-dependent protein binding"/>
    <property type="evidence" value="ECO:0007669"/>
    <property type="project" value="TreeGrafter"/>
</dbReference>
<gene>
    <name evidence="9" type="ORF">MSPICULIGERA_LOCUS16193</name>
</gene>
<dbReference type="GO" id="GO:0005829">
    <property type="term" value="C:cytosol"/>
    <property type="evidence" value="ECO:0007669"/>
    <property type="project" value="TreeGrafter"/>
</dbReference>
<dbReference type="GO" id="GO:0005840">
    <property type="term" value="C:ribosome"/>
    <property type="evidence" value="ECO:0007669"/>
    <property type="project" value="UniProtKB-KW"/>
</dbReference>
<dbReference type="Gene3D" id="3.40.5.10">
    <property type="entry name" value="Ribosomal protein L9, N-terminal domain"/>
    <property type="match status" value="1"/>
</dbReference>
<evidence type="ECO:0000256" key="2">
    <source>
        <dbReference type="ARBA" id="ARBA00010605"/>
    </source>
</evidence>